<feature type="active site" evidence="6">
    <location>
        <position position="330"/>
    </location>
</feature>
<evidence type="ECO:0000256" key="5">
    <source>
        <dbReference type="ARBA" id="ARBA00023180"/>
    </source>
</evidence>
<evidence type="ECO:0000313" key="11">
    <source>
        <dbReference type="EMBL" id="VVV84177.1"/>
    </source>
</evidence>
<keyword evidence="9" id="KW-0732">Signal</keyword>
<reference evidence="11" key="1">
    <citation type="submission" date="2019-09" db="EMBL/GenBank/DDBJ databases">
        <authorList>
            <person name="Zhang L."/>
        </authorList>
    </citation>
    <scope>NUCLEOTIDE SEQUENCE</scope>
</reference>
<organism evidence="11">
    <name type="scientific">Nymphaea colorata</name>
    <name type="common">pocket water lily</name>
    <dbReference type="NCBI Taxonomy" id="210225"/>
    <lineage>
        <taxon>Eukaryota</taxon>
        <taxon>Viridiplantae</taxon>
        <taxon>Streptophyta</taxon>
        <taxon>Embryophyta</taxon>
        <taxon>Tracheophyta</taxon>
        <taxon>Spermatophyta</taxon>
        <taxon>Magnoliopsida</taxon>
        <taxon>Nymphaeales</taxon>
        <taxon>Nymphaeaceae</taxon>
        <taxon>Nymphaea</taxon>
    </lineage>
</organism>
<evidence type="ECO:0000256" key="9">
    <source>
        <dbReference type="SAM" id="SignalP"/>
    </source>
</evidence>
<keyword evidence="5" id="KW-0325">Glycoprotein</keyword>
<evidence type="ECO:0000256" key="3">
    <source>
        <dbReference type="ARBA" id="ARBA00022750"/>
    </source>
</evidence>
<dbReference type="PANTHER" id="PTHR47967">
    <property type="entry name" value="OS07G0603500 PROTEIN-RELATED"/>
    <property type="match status" value="1"/>
</dbReference>
<dbReference type="PROSITE" id="PS51767">
    <property type="entry name" value="PEPTIDASE_A1"/>
    <property type="match status" value="1"/>
</dbReference>
<evidence type="ECO:0000256" key="1">
    <source>
        <dbReference type="ARBA" id="ARBA00007447"/>
    </source>
</evidence>
<feature type="chain" id="PRO_5023865918" description="Peptidase A1 domain-containing protein" evidence="9">
    <location>
        <begin position="30"/>
        <end position="458"/>
    </location>
</feature>
<dbReference type="PRINTS" id="PR00792">
    <property type="entry name" value="PEPSIN"/>
</dbReference>
<evidence type="ECO:0000256" key="6">
    <source>
        <dbReference type="PIRSR" id="PIRSR601461-1"/>
    </source>
</evidence>
<comment type="similarity">
    <text evidence="1 7">Belongs to the peptidase A1 family.</text>
</comment>
<dbReference type="PROSITE" id="PS00141">
    <property type="entry name" value="ASP_PROTEASE"/>
    <property type="match status" value="1"/>
</dbReference>
<gene>
    <name evidence="11" type="ORF">NYM_LOCUS9370</name>
</gene>
<keyword evidence="4 7" id="KW-0378">Hydrolase</keyword>
<dbReference type="OrthoDB" id="2747330at2759"/>
<feature type="active site" evidence="6">
    <location>
        <position position="122"/>
    </location>
</feature>
<sequence length="458" mass="48235">MTRTPPQADSTMFALLLLLFLLLPPFAQPASKPLTLTLTRTSSTTPGSPADPWTKLSLLASSSLARAHRLKRRHHHHHHQAAELGPDAAVDSTVSVSPHSSGEYALTLSFGTPPQPLNLSLDTSSSLAWFPCTERFRCPNCPSSSSGIPYFVPKSSSSARFFGCTDPKCRWIHRRVPSNCSSAPASCPPFFLISGGGINGGGLLLSETLSLAGKQVAGFAVGCSVFSDHQPIGVAAFGRGPPSLPYQLGAGSFSYCLPSHRLDDAPGAKGALVLGADPLAGNGLTFTPFVKNPAGSGAYYYLGLDAITVGGVAVRVTPLGPGGDGGAIVDTGTSFTVVEAGVHEQLVAEFTRQVRNYRRATSTEARSSLRPCFDVTGQKTVTLPEMALRFEGGAIMRLPLKNYFSFVGETDAVCLTVVGGGGDGGPAVVLGNFQQQDLYMVFDADRERLGFRQQTCNA</sequence>
<dbReference type="GO" id="GO:0004190">
    <property type="term" value="F:aspartic-type endopeptidase activity"/>
    <property type="evidence" value="ECO:0007669"/>
    <property type="project" value="UniProtKB-KW"/>
</dbReference>
<evidence type="ECO:0000256" key="4">
    <source>
        <dbReference type="ARBA" id="ARBA00022801"/>
    </source>
</evidence>
<keyword evidence="3 7" id="KW-0064">Aspartyl protease</keyword>
<dbReference type="OMA" id="PCTERFR"/>
<dbReference type="InterPro" id="IPR021109">
    <property type="entry name" value="Peptidase_aspartic_dom_sf"/>
</dbReference>
<dbReference type="InterPro" id="IPR001461">
    <property type="entry name" value="Aspartic_peptidase_A1"/>
</dbReference>
<dbReference type="AlphaFoldDB" id="A0A5K0Z1F2"/>
<dbReference type="SUPFAM" id="SSF50630">
    <property type="entry name" value="Acid proteases"/>
    <property type="match status" value="1"/>
</dbReference>
<evidence type="ECO:0000259" key="10">
    <source>
        <dbReference type="PROSITE" id="PS51767"/>
    </source>
</evidence>
<dbReference type="Pfam" id="PF14541">
    <property type="entry name" value="TAXi_C"/>
    <property type="match status" value="1"/>
</dbReference>
<name>A0A5K0Z1F2_9MAGN</name>
<dbReference type="Gene3D" id="2.40.70.10">
    <property type="entry name" value="Acid Proteases"/>
    <property type="match status" value="2"/>
</dbReference>
<dbReference type="GO" id="GO:0006508">
    <property type="term" value="P:proteolysis"/>
    <property type="evidence" value="ECO:0007669"/>
    <property type="project" value="UniProtKB-KW"/>
</dbReference>
<feature type="signal peptide" evidence="9">
    <location>
        <begin position="1"/>
        <end position="29"/>
    </location>
</feature>
<dbReference type="InterPro" id="IPR034161">
    <property type="entry name" value="Pepsin-like_plant"/>
</dbReference>
<evidence type="ECO:0000256" key="7">
    <source>
        <dbReference type="RuleBase" id="RU000454"/>
    </source>
</evidence>
<dbReference type="Gramene" id="NC13G0026320.1">
    <property type="protein sequence ID" value="NC13G0026320.1:cds"/>
    <property type="gene ID" value="NC13G0026320"/>
</dbReference>
<protein>
    <recommendedName>
        <fullName evidence="10">Peptidase A1 domain-containing protein</fullName>
    </recommendedName>
</protein>
<evidence type="ECO:0000256" key="8">
    <source>
        <dbReference type="SAM" id="MobiDB-lite"/>
    </source>
</evidence>
<dbReference type="Pfam" id="PF14543">
    <property type="entry name" value="TAXi_N"/>
    <property type="match status" value="1"/>
</dbReference>
<accession>A0A5K0Z1F2</accession>
<dbReference type="InterPro" id="IPR033121">
    <property type="entry name" value="PEPTIDASE_A1"/>
</dbReference>
<dbReference type="InterPro" id="IPR001969">
    <property type="entry name" value="Aspartic_peptidase_AS"/>
</dbReference>
<feature type="compositionally biased region" description="Basic residues" evidence="8">
    <location>
        <begin position="70"/>
        <end position="79"/>
    </location>
</feature>
<feature type="region of interest" description="Disordered" evidence="8">
    <location>
        <begin position="70"/>
        <end position="96"/>
    </location>
</feature>
<keyword evidence="2 7" id="KW-0645">Protease</keyword>
<dbReference type="EMBL" id="LR721778">
    <property type="protein sequence ID" value="VVV84177.1"/>
    <property type="molecule type" value="Genomic_DNA"/>
</dbReference>
<dbReference type="CDD" id="cd05476">
    <property type="entry name" value="pepsin_A_like_plant"/>
    <property type="match status" value="1"/>
</dbReference>
<feature type="domain" description="Peptidase A1" evidence="10">
    <location>
        <begin position="104"/>
        <end position="452"/>
    </location>
</feature>
<dbReference type="PANTHER" id="PTHR47967:SF36">
    <property type="entry name" value="PEPTIDASE A1 DOMAIN-CONTAINING PROTEIN"/>
    <property type="match status" value="1"/>
</dbReference>
<dbReference type="InterPro" id="IPR032861">
    <property type="entry name" value="TAXi_N"/>
</dbReference>
<dbReference type="InterPro" id="IPR032799">
    <property type="entry name" value="TAXi_C"/>
</dbReference>
<proteinExistence type="inferred from homology"/>
<evidence type="ECO:0000256" key="2">
    <source>
        <dbReference type="ARBA" id="ARBA00022670"/>
    </source>
</evidence>
<dbReference type="GO" id="GO:0005576">
    <property type="term" value="C:extracellular region"/>
    <property type="evidence" value="ECO:0007669"/>
    <property type="project" value="TreeGrafter"/>
</dbReference>
<dbReference type="InterPro" id="IPR051708">
    <property type="entry name" value="Plant_Aspart_Prot_A1"/>
</dbReference>